<name>A0A1V8TCW1_9PEZI</name>
<proteinExistence type="predicted"/>
<dbReference type="AlphaFoldDB" id="A0A1V8TCW1"/>
<dbReference type="InParanoid" id="A0A1V8TCW1"/>
<accession>A0A1V8TCW1</accession>
<organism evidence="1 2">
    <name type="scientific">Cryoendolithus antarcticus</name>
    <dbReference type="NCBI Taxonomy" id="1507870"/>
    <lineage>
        <taxon>Eukaryota</taxon>
        <taxon>Fungi</taxon>
        <taxon>Dikarya</taxon>
        <taxon>Ascomycota</taxon>
        <taxon>Pezizomycotina</taxon>
        <taxon>Dothideomycetes</taxon>
        <taxon>Dothideomycetidae</taxon>
        <taxon>Cladosporiales</taxon>
        <taxon>Cladosporiaceae</taxon>
        <taxon>Cryoendolithus</taxon>
    </lineage>
</organism>
<dbReference type="Proteomes" id="UP000192596">
    <property type="component" value="Unassembled WGS sequence"/>
</dbReference>
<dbReference type="EMBL" id="NAJO01000011">
    <property type="protein sequence ID" value="OQO09091.1"/>
    <property type="molecule type" value="Genomic_DNA"/>
</dbReference>
<keyword evidence="2" id="KW-1185">Reference proteome</keyword>
<reference evidence="2" key="1">
    <citation type="submission" date="2017-03" db="EMBL/GenBank/DDBJ databases">
        <title>Genomes of endolithic fungi from Antarctica.</title>
        <authorList>
            <person name="Coleine C."/>
            <person name="Masonjones S."/>
            <person name="Stajich J.E."/>
        </authorList>
    </citation>
    <scope>NUCLEOTIDE SEQUENCE [LARGE SCALE GENOMIC DNA]</scope>
    <source>
        <strain evidence="2">CCFEE 5527</strain>
    </source>
</reference>
<evidence type="ECO:0000313" key="2">
    <source>
        <dbReference type="Proteomes" id="UP000192596"/>
    </source>
</evidence>
<comment type="caution">
    <text evidence="1">The sequence shown here is derived from an EMBL/GenBank/DDBJ whole genome shotgun (WGS) entry which is preliminary data.</text>
</comment>
<protein>
    <submittedName>
        <fullName evidence="1">Uncharacterized protein</fullName>
    </submittedName>
</protein>
<sequence>MAPIPALPIPVARAPAPELVAEAAALLAALAALDTALEADDAADVAAEEADEAADEAPEDALVTSVEAAAEALSVTLAPLEVLEPCGTGVTRELAVPVAEPDVEAQVAVWGRSVTPWPWQRELAKLRVAGNAKHNVGRPACAAA</sequence>
<evidence type="ECO:0000313" key="1">
    <source>
        <dbReference type="EMBL" id="OQO09091.1"/>
    </source>
</evidence>
<gene>
    <name evidence="1" type="ORF">B0A48_05982</name>
</gene>